<feature type="chain" id="PRO_5036061982" evidence="7">
    <location>
        <begin position="24"/>
        <end position="261"/>
    </location>
</feature>
<evidence type="ECO:0000256" key="4">
    <source>
        <dbReference type="ARBA" id="ARBA00022525"/>
    </source>
</evidence>
<evidence type="ECO:0000256" key="5">
    <source>
        <dbReference type="ARBA" id="ARBA00022606"/>
    </source>
</evidence>
<dbReference type="InterPro" id="IPR036728">
    <property type="entry name" value="PBP_GOBP_sf"/>
</dbReference>
<comment type="similarity">
    <text evidence="2">Belongs to the PBP/GOBP family.</text>
</comment>
<reference evidence="9" key="2">
    <citation type="submission" date="2018-07" db="EMBL/GenBank/DDBJ databases">
        <authorList>
            <person name="Quirk P.G."/>
            <person name="Krulwich T.A."/>
        </authorList>
    </citation>
    <scope>NUCLEOTIDE SEQUENCE</scope>
</reference>
<evidence type="ECO:0000313" key="8">
    <source>
        <dbReference type="EMBL" id="SSW97115.1"/>
    </source>
</evidence>
<dbReference type="GO" id="GO:0007608">
    <property type="term" value="P:sensory perception of smell"/>
    <property type="evidence" value="ECO:0007669"/>
    <property type="project" value="UniProtKB-KW"/>
</dbReference>
<keyword evidence="6" id="KW-0552">Olfaction</keyword>
<dbReference type="AlphaFoldDB" id="A0A336K135"/>
<organism evidence="8">
    <name type="scientific">Culicoides sonorensis</name>
    <name type="common">Biting midge</name>
    <dbReference type="NCBI Taxonomy" id="179676"/>
    <lineage>
        <taxon>Eukaryota</taxon>
        <taxon>Metazoa</taxon>
        <taxon>Ecdysozoa</taxon>
        <taxon>Arthropoda</taxon>
        <taxon>Hexapoda</taxon>
        <taxon>Insecta</taxon>
        <taxon>Pterygota</taxon>
        <taxon>Neoptera</taxon>
        <taxon>Endopterygota</taxon>
        <taxon>Diptera</taxon>
        <taxon>Nematocera</taxon>
        <taxon>Chironomoidea</taxon>
        <taxon>Ceratopogonidae</taxon>
        <taxon>Ceratopogoninae</taxon>
        <taxon>Culicoides</taxon>
        <taxon>Monoculicoides</taxon>
    </lineage>
</organism>
<gene>
    <name evidence="8" type="primary">CSON014434</name>
</gene>
<dbReference type="GO" id="GO:0005576">
    <property type="term" value="C:extracellular region"/>
    <property type="evidence" value="ECO:0007669"/>
    <property type="project" value="UniProtKB-SubCell"/>
</dbReference>
<keyword evidence="7" id="KW-0732">Signal</keyword>
<dbReference type="Gene3D" id="1.10.238.20">
    <property type="entry name" value="Pheromone/general odorant binding protein domain"/>
    <property type="match status" value="1"/>
</dbReference>
<evidence type="ECO:0000256" key="2">
    <source>
        <dbReference type="ARBA" id="ARBA00008098"/>
    </source>
</evidence>
<reference evidence="8" key="1">
    <citation type="submission" date="2018-04" db="EMBL/GenBank/DDBJ databases">
        <authorList>
            <person name="Go L.Y."/>
            <person name="Mitchell J.A."/>
        </authorList>
    </citation>
    <scope>NUCLEOTIDE SEQUENCE</scope>
    <source>
        <tissue evidence="8">Whole organism</tissue>
    </source>
</reference>
<evidence type="ECO:0000256" key="1">
    <source>
        <dbReference type="ARBA" id="ARBA00004613"/>
    </source>
</evidence>
<evidence type="ECO:0000256" key="3">
    <source>
        <dbReference type="ARBA" id="ARBA00022448"/>
    </source>
</evidence>
<proteinExistence type="inferred from homology"/>
<dbReference type="SUPFAM" id="SSF47565">
    <property type="entry name" value="Insect pheromone/odorant-binding proteins"/>
    <property type="match status" value="1"/>
</dbReference>
<keyword evidence="3" id="KW-0813">Transport</keyword>
<keyword evidence="4" id="KW-0964">Secreted</keyword>
<evidence type="ECO:0000256" key="7">
    <source>
        <dbReference type="SAM" id="SignalP"/>
    </source>
</evidence>
<dbReference type="PANTHER" id="PTHR21066">
    <property type="entry name" value="ODORANT-BINDING PROTEIN 59A-RELATED"/>
    <property type="match status" value="1"/>
</dbReference>
<dbReference type="GO" id="GO:0005549">
    <property type="term" value="F:odorant binding"/>
    <property type="evidence" value="ECO:0007669"/>
    <property type="project" value="InterPro"/>
</dbReference>
<protein>
    <submittedName>
        <fullName evidence="8">CSON014434 protein</fullName>
    </submittedName>
</protein>
<keyword evidence="5" id="KW-0716">Sensory transduction</keyword>
<feature type="signal peptide" evidence="7">
    <location>
        <begin position="1"/>
        <end position="23"/>
    </location>
</feature>
<accession>A0A336K135</accession>
<dbReference type="InterPro" id="IPR052295">
    <property type="entry name" value="Odorant-binding_protein"/>
</dbReference>
<dbReference type="EMBL" id="UFQT01000007">
    <property type="protein sequence ID" value="SSX17501.1"/>
    <property type="molecule type" value="Genomic_DNA"/>
</dbReference>
<sequence>MNSSKFVTFLIAINIGLFCNVQGQTNWGKKTRCLSTPIMSSKVEKSIKKCQEEVKVELIEDTLTLYNQYRENLEAQLHAQAHSIHEINDQHHVTVPEQYASEPTFDEIKEHPDFYTTHGFDTADSVIDESRKTSIRTTPVTRATRHRRDADEWYHPTLISHEDKWIAGCLMQCIYRKNNAVDKHGWPTLDGLVALYTEGVNEQGYFMNALRSVNTCLNGASKKHKVNRNEIATRGPLCEVSFDVFDCISDKITEYCSGHHN</sequence>
<dbReference type="PANTHER" id="PTHR21066:SF18">
    <property type="entry name" value="ODORANT-BINDING PROTEIN 73A, ISOFORM B"/>
    <property type="match status" value="1"/>
</dbReference>
<name>A0A336K135_CULSO</name>
<evidence type="ECO:0000256" key="6">
    <source>
        <dbReference type="ARBA" id="ARBA00022725"/>
    </source>
</evidence>
<evidence type="ECO:0000313" key="9">
    <source>
        <dbReference type="EMBL" id="SSX17501.1"/>
    </source>
</evidence>
<dbReference type="VEuPathDB" id="VectorBase:CSON014434"/>
<dbReference type="EMBL" id="UFQS01000007">
    <property type="protein sequence ID" value="SSW97115.1"/>
    <property type="molecule type" value="Genomic_DNA"/>
</dbReference>
<comment type="subcellular location">
    <subcellularLocation>
        <location evidence="1">Secreted</location>
    </subcellularLocation>
</comment>